<protein>
    <submittedName>
        <fullName evidence="2">Uncharacterized protein</fullName>
    </submittedName>
</protein>
<sequence length="187" mass="20469">ARTFKGHCDLHLRLPGLRQEGRGQGPTFSIWPHGSQVRPVWLPDRERHLARGPPRRHHITQDEQPAEQHLLATAPPRRHLLPLPRRAGPGRTGASGQRPLILAGRGAGLARPAGPSNATSPRAREGPAAVAPRVPPRLQERGRVWRRGHLLDHHVRHQESLPSPPPPITEGPVRANVLAVTGPSECT</sequence>
<keyword evidence="3" id="KW-1185">Reference proteome</keyword>
<proteinExistence type="predicted"/>
<evidence type="ECO:0000313" key="3">
    <source>
        <dbReference type="Proteomes" id="UP000481861"/>
    </source>
</evidence>
<organism evidence="2 3">
    <name type="scientific">Massariosphaeria phaeospora</name>
    <dbReference type="NCBI Taxonomy" id="100035"/>
    <lineage>
        <taxon>Eukaryota</taxon>
        <taxon>Fungi</taxon>
        <taxon>Dikarya</taxon>
        <taxon>Ascomycota</taxon>
        <taxon>Pezizomycotina</taxon>
        <taxon>Dothideomycetes</taxon>
        <taxon>Pleosporomycetidae</taxon>
        <taxon>Pleosporales</taxon>
        <taxon>Pleosporales incertae sedis</taxon>
        <taxon>Massariosphaeria</taxon>
    </lineage>
</organism>
<dbReference type="Proteomes" id="UP000481861">
    <property type="component" value="Unassembled WGS sequence"/>
</dbReference>
<evidence type="ECO:0000313" key="2">
    <source>
        <dbReference type="EMBL" id="KAF2876010.1"/>
    </source>
</evidence>
<feature type="non-terminal residue" evidence="2">
    <location>
        <position position="187"/>
    </location>
</feature>
<comment type="caution">
    <text evidence="2">The sequence shown here is derived from an EMBL/GenBank/DDBJ whole genome shotgun (WGS) entry which is preliminary data.</text>
</comment>
<dbReference type="AlphaFoldDB" id="A0A7C8IJR4"/>
<gene>
    <name evidence="2" type="ORF">BDV95DRAFT_615918</name>
</gene>
<name>A0A7C8IJR4_9PLEO</name>
<reference evidence="2 3" key="1">
    <citation type="submission" date="2020-01" db="EMBL/GenBank/DDBJ databases">
        <authorList>
            <consortium name="DOE Joint Genome Institute"/>
            <person name="Haridas S."/>
            <person name="Albert R."/>
            <person name="Binder M."/>
            <person name="Bloem J."/>
            <person name="Labutti K."/>
            <person name="Salamov A."/>
            <person name="Andreopoulos B."/>
            <person name="Baker S.E."/>
            <person name="Barry K."/>
            <person name="Bills G."/>
            <person name="Bluhm B.H."/>
            <person name="Cannon C."/>
            <person name="Castanera R."/>
            <person name="Culley D.E."/>
            <person name="Daum C."/>
            <person name="Ezra D."/>
            <person name="Gonzalez J.B."/>
            <person name="Henrissat B."/>
            <person name="Kuo A."/>
            <person name="Liang C."/>
            <person name="Lipzen A."/>
            <person name="Lutzoni F."/>
            <person name="Magnuson J."/>
            <person name="Mondo S."/>
            <person name="Nolan M."/>
            <person name="Ohm R."/>
            <person name="Pangilinan J."/>
            <person name="Park H.-J.H."/>
            <person name="Ramirez L."/>
            <person name="Alfaro M."/>
            <person name="Sun H."/>
            <person name="Tritt A."/>
            <person name="Yoshinaga Y."/>
            <person name="Zwiers L.-H.L."/>
            <person name="Turgeon B.G."/>
            <person name="Goodwin S.B."/>
            <person name="Spatafora J.W."/>
            <person name="Crous P.W."/>
            <person name="Grigoriev I.V."/>
        </authorList>
    </citation>
    <scope>NUCLEOTIDE SEQUENCE [LARGE SCALE GENOMIC DNA]</scope>
    <source>
        <strain evidence="2 3">CBS 611.86</strain>
    </source>
</reference>
<accession>A0A7C8IJR4</accession>
<dbReference type="EMBL" id="JAADJZ010000004">
    <property type="protein sequence ID" value="KAF2876010.1"/>
    <property type="molecule type" value="Genomic_DNA"/>
</dbReference>
<evidence type="ECO:0000256" key="1">
    <source>
        <dbReference type="SAM" id="MobiDB-lite"/>
    </source>
</evidence>
<feature type="region of interest" description="Disordered" evidence="1">
    <location>
        <begin position="108"/>
        <end position="132"/>
    </location>
</feature>
<feature type="non-terminal residue" evidence="2">
    <location>
        <position position="1"/>
    </location>
</feature>